<dbReference type="InterPro" id="IPR050312">
    <property type="entry name" value="IolE/XylAMocC-like"/>
</dbReference>
<evidence type="ECO:0000259" key="2">
    <source>
        <dbReference type="Pfam" id="PF01261"/>
    </source>
</evidence>
<protein>
    <submittedName>
        <fullName evidence="3">Sugar phosphate isomerase/epimerase</fullName>
    </submittedName>
</protein>
<reference evidence="3" key="1">
    <citation type="submission" date="2022-07" db="EMBL/GenBank/DDBJ databases">
        <authorList>
            <person name="Wu T."/>
        </authorList>
    </citation>
    <scope>NUCLEOTIDE SEQUENCE</scope>
    <source>
        <strain evidence="3">SD-1</strain>
    </source>
</reference>
<dbReference type="RefSeq" id="WP_069695671.1">
    <property type="nucleotide sequence ID" value="NZ_CP043010.1"/>
</dbReference>
<dbReference type="PANTHER" id="PTHR12110">
    <property type="entry name" value="HYDROXYPYRUVATE ISOMERASE"/>
    <property type="match status" value="1"/>
</dbReference>
<dbReference type="InterPro" id="IPR013022">
    <property type="entry name" value="Xyl_isomerase-like_TIM-brl"/>
</dbReference>
<keyword evidence="4" id="KW-1185">Reference proteome</keyword>
<dbReference type="SUPFAM" id="SSF51658">
    <property type="entry name" value="Xylose isomerase-like"/>
    <property type="match status" value="1"/>
</dbReference>
<gene>
    <name evidence="3" type="ORF">NL394_09075</name>
</gene>
<organism evidence="3 4">
    <name type="scientific">Paenarthrobacter ureafaciens</name>
    <dbReference type="NCBI Taxonomy" id="37931"/>
    <lineage>
        <taxon>Bacteria</taxon>
        <taxon>Bacillati</taxon>
        <taxon>Actinomycetota</taxon>
        <taxon>Actinomycetes</taxon>
        <taxon>Micrococcales</taxon>
        <taxon>Micrococcaceae</taxon>
        <taxon>Paenarthrobacter</taxon>
    </lineage>
</organism>
<dbReference type="PANTHER" id="PTHR12110:SF21">
    <property type="entry name" value="XYLOSE ISOMERASE-LIKE TIM BARREL DOMAIN-CONTAINING PROTEIN"/>
    <property type="match status" value="1"/>
</dbReference>
<dbReference type="Pfam" id="PF01261">
    <property type="entry name" value="AP_endonuc_2"/>
    <property type="match status" value="1"/>
</dbReference>
<feature type="domain" description="Xylose isomerase-like TIM barrel" evidence="2">
    <location>
        <begin position="21"/>
        <end position="264"/>
    </location>
</feature>
<evidence type="ECO:0000256" key="1">
    <source>
        <dbReference type="ARBA" id="ARBA00023277"/>
    </source>
</evidence>
<sequence length="281" mass="31090">MKKGINAWSFAPGTSPEEVLRLSHSAGFQGAELVLGETGKLSLESSPQELVSLRGRAEELGIEIHSLATMLQLQYNMVSDNPVVRQKALDATKVQIETAKVLGAETALVVPGYVGVDFIPDAETVRYDRAYDRALEAFSELAPFAEAAGIRIGVENVWNRFLTTPREMRGFLDEVDSHYVGSYFDIGNALGTGFPEQWIEILGHRIVKVHVKDYRTNPGGLSSFVDLLSGDVNFPEVLRALTDVGFNDYCSAEVTPYRWHPEQSVYNASASMDRIFGWNQN</sequence>
<keyword evidence="1" id="KW-0119">Carbohydrate metabolism</keyword>
<accession>A0AAX3EMY9</accession>
<dbReference type="Gene3D" id="3.20.20.150">
    <property type="entry name" value="Divalent-metal-dependent TIM barrel enzymes"/>
    <property type="match status" value="1"/>
</dbReference>
<dbReference type="EMBL" id="CP101185">
    <property type="protein sequence ID" value="UYV99326.1"/>
    <property type="molecule type" value="Genomic_DNA"/>
</dbReference>
<dbReference type="AlphaFoldDB" id="A0AAX3EMY9"/>
<dbReference type="InterPro" id="IPR036237">
    <property type="entry name" value="Xyl_isomerase-like_sf"/>
</dbReference>
<dbReference type="GO" id="GO:0016853">
    <property type="term" value="F:isomerase activity"/>
    <property type="evidence" value="ECO:0007669"/>
    <property type="project" value="UniProtKB-KW"/>
</dbReference>
<keyword evidence="3" id="KW-0413">Isomerase</keyword>
<evidence type="ECO:0000313" key="4">
    <source>
        <dbReference type="Proteomes" id="UP001163293"/>
    </source>
</evidence>
<name>A0AAX3EMY9_PAEUR</name>
<proteinExistence type="predicted"/>
<evidence type="ECO:0000313" key="3">
    <source>
        <dbReference type="EMBL" id="UYV99326.1"/>
    </source>
</evidence>
<dbReference type="Proteomes" id="UP001163293">
    <property type="component" value="Chromosome"/>
</dbReference>